<accession>R9NZL1</accession>
<feature type="transmembrane region" description="Helical" evidence="2">
    <location>
        <begin position="399"/>
        <end position="420"/>
    </location>
</feature>
<dbReference type="RefSeq" id="XP_012187890.1">
    <property type="nucleotide sequence ID" value="XM_012332500.1"/>
</dbReference>
<name>R9NZL1_PSEHS</name>
<feature type="transmembrane region" description="Helical" evidence="2">
    <location>
        <begin position="231"/>
        <end position="256"/>
    </location>
</feature>
<keyword evidence="2" id="KW-0812">Transmembrane</keyword>
<gene>
    <name evidence="3" type="ORF">PHSY_001874</name>
</gene>
<feature type="transmembrane region" description="Helical" evidence="2">
    <location>
        <begin position="337"/>
        <end position="355"/>
    </location>
</feature>
<dbReference type="eggNOG" id="ENOG502SB8Q">
    <property type="taxonomic scope" value="Eukaryota"/>
</dbReference>
<evidence type="ECO:0000313" key="4">
    <source>
        <dbReference type="Proteomes" id="UP000014071"/>
    </source>
</evidence>
<dbReference type="Proteomes" id="UP000014071">
    <property type="component" value="Unassembled WGS sequence"/>
</dbReference>
<keyword evidence="2" id="KW-0472">Membrane</keyword>
<keyword evidence="4" id="KW-1185">Reference proteome</keyword>
<keyword evidence="2" id="KW-1133">Transmembrane helix</keyword>
<protein>
    <submittedName>
        <fullName evidence="3">Uncharacterized protein</fullName>
    </submittedName>
</protein>
<evidence type="ECO:0000313" key="3">
    <source>
        <dbReference type="EMBL" id="GAC94303.1"/>
    </source>
</evidence>
<dbReference type="GeneID" id="24107169"/>
<sequence length="540" mass="60584">MSLEGCIDSDAGGTATGTLSGRRRRARASPPRLSIGSRREKTSKQDQSACSSAYACLDEKDSGETKPSIRTRLRCLLLQRRLRFMRSSATGVACSIVLSRVDVTEIEASLETINLSFAKGIRTEDVGGHSPLPRSSPQPKARSSYLCPLPLLKRKSSGPRERNLSCISSASPNDCTMSTMSEYTLPSAEVLKHASSASTLPSAEIFKHLSPASISEVSKIVSQKVSVETVYFFPIAFITLLFILYFLANLLHNLVLPRCIGYRRWSSVKPEHRRTMVIYILQIVLTTVALILQLCVSALLKNEFSVWRLNVLRASACLIAALYLYELIYRYRMTYPMISHHMITCFAMSLSLVMLERQQDPSFAITGLLWIFQATTEQTVFVALFLYRLEAPVKVLRPLFRASAVQSLVFKFASIGGTVWVWVKYQRHSQGELARAWDGLYWVCTIGLAFCQVWGAWVVWSMGDSLEKRYEKKRVAQEEKDLKQFTAVLASKIETRGVCSGETSQGSSRTPSSQFEDLEKADFEVQASKVQVQKSRRGYY</sequence>
<reference evidence="4" key="1">
    <citation type="journal article" date="2013" name="Genome Announc.">
        <title>Draft genome sequence of the basidiomycetous yeast-like fungus Pseudozyma hubeiensis SY62, which produces an abundant amount of the biosurfactant mannosylerythritol lipids.</title>
        <authorList>
            <person name="Konishi M."/>
            <person name="Hatada Y."/>
            <person name="Horiuchi J."/>
        </authorList>
    </citation>
    <scope>NUCLEOTIDE SEQUENCE [LARGE SCALE GENOMIC DNA]</scope>
    <source>
        <strain evidence="4">SY62</strain>
    </source>
</reference>
<evidence type="ECO:0000256" key="1">
    <source>
        <dbReference type="SAM" id="MobiDB-lite"/>
    </source>
</evidence>
<feature type="compositionally biased region" description="Low complexity" evidence="1">
    <location>
        <begin position="8"/>
        <end position="20"/>
    </location>
</feature>
<evidence type="ECO:0000256" key="2">
    <source>
        <dbReference type="SAM" id="Phobius"/>
    </source>
</evidence>
<feature type="transmembrane region" description="Helical" evidence="2">
    <location>
        <begin position="440"/>
        <end position="460"/>
    </location>
</feature>
<dbReference type="EMBL" id="DF238783">
    <property type="protein sequence ID" value="GAC94303.1"/>
    <property type="molecule type" value="Genomic_DNA"/>
</dbReference>
<feature type="transmembrane region" description="Helical" evidence="2">
    <location>
        <begin position="306"/>
        <end position="325"/>
    </location>
</feature>
<dbReference type="HOGENOM" id="CLU_504454_0_0_1"/>
<feature type="transmembrane region" description="Helical" evidence="2">
    <location>
        <begin position="367"/>
        <end position="387"/>
    </location>
</feature>
<dbReference type="AlphaFoldDB" id="R9NZL1"/>
<feature type="transmembrane region" description="Helical" evidence="2">
    <location>
        <begin position="277"/>
        <end position="300"/>
    </location>
</feature>
<dbReference type="OrthoDB" id="10010954at2759"/>
<proteinExistence type="predicted"/>
<organism evidence="3 4">
    <name type="scientific">Pseudozyma hubeiensis (strain SY62)</name>
    <name type="common">Yeast</name>
    <dbReference type="NCBI Taxonomy" id="1305764"/>
    <lineage>
        <taxon>Eukaryota</taxon>
        <taxon>Fungi</taxon>
        <taxon>Dikarya</taxon>
        <taxon>Basidiomycota</taxon>
        <taxon>Ustilaginomycotina</taxon>
        <taxon>Ustilaginomycetes</taxon>
        <taxon>Ustilaginales</taxon>
        <taxon>Ustilaginaceae</taxon>
        <taxon>Pseudozyma</taxon>
    </lineage>
</organism>
<feature type="region of interest" description="Disordered" evidence="1">
    <location>
        <begin position="1"/>
        <end position="46"/>
    </location>
</feature>